<reference evidence="2" key="1">
    <citation type="submission" date="2015-05" db="EMBL/GenBank/DDBJ databases">
        <title>Permanent draft genome of Rhodopirellula islandicus K833.</title>
        <authorList>
            <person name="Kizina J."/>
            <person name="Richter M."/>
            <person name="Glockner F.O."/>
            <person name="Harder J."/>
        </authorList>
    </citation>
    <scope>NUCLEOTIDE SEQUENCE [LARGE SCALE GENOMIC DNA]</scope>
    <source>
        <strain evidence="2">K833</strain>
    </source>
</reference>
<organism evidence="2 3">
    <name type="scientific">Rhodopirellula islandica</name>
    <dbReference type="NCBI Taxonomy" id="595434"/>
    <lineage>
        <taxon>Bacteria</taxon>
        <taxon>Pseudomonadati</taxon>
        <taxon>Planctomycetota</taxon>
        <taxon>Planctomycetia</taxon>
        <taxon>Pirellulales</taxon>
        <taxon>Pirellulaceae</taxon>
        <taxon>Rhodopirellula</taxon>
    </lineage>
</organism>
<accession>A0A0J1B6C0</accession>
<sequence>MRGSQREKHRPNMVREIAWPVRIDIFNRRSLNSRQDGPTRANLRDLTAGTATAG</sequence>
<evidence type="ECO:0000313" key="2">
    <source>
        <dbReference type="EMBL" id="KLU02011.1"/>
    </source>
</evidence>
<dbReference type="AlphaFoldDB" id="A0A0J1B6C0"/>
<comment type="caution">
    <text evidence="2">The sequence shown here is derived from an EMBL/GenBank/DDBJ whole genome shotgun (WGS) entry which is preliminary data.</text>
</comment>
<dbReference type="PATRIC" id="fig|595434.4.peg.5666"/>
<dbReference type="EMBL" id="LECT01000047">
    <property type="protein sequence ID" value="KLU02011.1"/>
    <property type="molecule type" value="Genomic_DNA"/>
</dbReference>
<feature type="region of interest" description="Disordered" evidence="1">
    <location>
        <begin position="30"/>
        <end position="54"/>
    </location>
</feature>
<evidence type="ECO:0000313" key="3">
    <source>
        <dbReference type="Proteomes" id="UP000036367"/>
    </source>
</evidence>
<proteinExistence type="predicted"/>
<name>A0A0J1B6C0_RHOIS</name>
<evidence type="ECO:0000256" key="1">
    <source>
        <dbReference type="SAM" id="MobiDB-lite"/>
    </source>
</evidence>
<dbReference type="Proteomes" id="UP000036367">
    <property type="component" value="Unassembled WGS sequence"/>
</dbReference>
<protein>
    <submittedName>
        <fullName evidence="2">Uncharacterized protein</fullName>
    </submittedName>
</protein>
<gene>
    <name evidence="2" type="ORF">RISK_005966</name>
</gene>
<keyword evidence="3" id="KW-1185">Reference proteome</keyword>